<dbReference type="GO" id="GO:0008270">
    <property type="term" value="F:zinc ion binding"/>
    <property type="evidence" value="ECO:0007669"/>
    <property type="project" value="UniProtKB-UniRule"/>
</dbReference>
<evidence type="ECO:0000256" key="4">
    <source>
        <dbReference type="ARBA" id="ARBA00023002"/>
    </source>
</evidence>
<evidence type="ECO:0000256" key="1">
    <source>
        <dbReference type="ARBA" id="ARBA00022490"/>
    </source>
</evidence>
<sequence length="339" mass="34972">MSVASPGPLSGPLAISLGDPAGIGPELIAEAWSRRDSERLPPFAVIGGAEILRAAARSRGIELPVKAIASLDAAGDAFAAALPVLDLQDGAWSPGAPSREGAELAMGSLAEATRRTVRGEAAALVTGPVAKARLAEVGFDHPGQTEYVATACGIASGDAVMMLAGPRLRAVPLTVHVALAQVPTLLTRDLIVRRARIVATALQSDFGVSRPRLAIAGLNPHAGEDGRFGDEEQRIIAPAVALLREEGIDAAGPFPPDAMFTARAREQYDAALCMFHDQALIPLKTLDFDEGVNVTLGLPLVRTSPDHGTAFDIAGKGLADPGAMIAAIRMAGDCAARRG</sequence>
<dbReference type="OrthoDB" id="9801783at2"/>
<dbReference type="RefSeq" id="WP_047806764.1">
    <property type="nucleotide sequence ID" value="NZ_CP011805.1"/>
</dbReference>
<dbReference type="GO" id="GO:0051287">
    <property type="term" value="F:NAD binding"/>
    <property type="evidence" value="ECO:0007669"/>
    <property type="project" value="InterPro"/>
</dbReference>
<keyword evidence="4 7" id="KW-0560">Oxidoreductase</keyword>
<evidence type="ECO:0000256" key="6">
    <source>
        <dbReference type="ARBA" id="ARBA00023096"/>
    </source>
</evidence>
<evidence type="ECO:0000256" key="3">
    <source>
        <dbReference type="ARBA" id="ARBA00022857"/>
    </source>
</evidence>
<comment type="miscellaneous">
    <text evidence="7">The active site is located at the dimer interface.</text>
</comment>
<dbReference type="InterPro" id="IPR037510">
    <property type="entry name" value="PdxA"/>
</dbReference>
<keyword evidence="7" id="KW-0862">Zinc</keyword>
<dbReference type="NCBIfam" id="TIGR00557">
    <property type="entry name" value="pdxA"/>
    <property type="match status" value="1"/>
</dbReference>
<dbReference type="GO" id="GO:0050570">
    <property type="term" value="F:4-hydroxythreonine-4-phosphate dehydrogenase activity"/>
    <property type="evidence" value="ECO:0007669"/>
    <property type="project" value="UniProtKB-UniRule"/>
</dbReference>
<comment type="cofactor">
    <cofactor evidence="7">
        <name>Zn(2+)</name>
        <dbReference type="ChEBI" id="CHEBI:29105"/>
    </cofactor>
    <cofactor evidence="7">
        <name>Mg(2+)</name>
        <dbReference type="ChEBI" id="CHEBI:18420"/>
    </cofactor>
    <cofactor evidence="7">
        <name>Co(2+)</name>
        <dbReference type="ChEBI" id="CHEBI:48828"/>
    </cofactor>
    <text evidence="7">Binds 1 divalent metal cation per subunit. Can use ions such as Zn(2+), Mg(2+) or Co(2+).</text>
</comment>
<dbReference type="PANTHER" id="PTHR30004:SF6">
    <property type="entry name" value="D-THREONATE 4-PHOSPHATE DEHYDROGENASE"/>
    <property type="match status" value="1"/>
</dbReference>
<dbReference type="KEGG" id="amx:AM2010_1760"/>
<keyword evidence="7" id="KW-0170">Cobalt</keyword>
<dbReference type="GO" id="GO:0050897">
    <property type="term" value="F:cobalt ion binding"/>
    <property type="evidence" value="ECO:0007669"/>
    <property type="project" value="UniProtKB-UniRule"/>
</dbReference>
<dbReference type="AlphaFoldDB" id="A0A0G3XB35"/>
<feature type="binding site" evidence="7">
    <location>
        <position position="221"/>
    </location>
    <ligand>
        <name>a divalent metal cation</name>
        <dbReference type="ChEBI" id="CHEBI:60240"/>
        <note>ligand shared between dimeric partners</note>
    </ligand>
</feature>
<keyword evidence="1 7" id="KW-0963">Cytoplasm</keyword>
<keyword evidence="6 7" id="KW-0664">Pyridoxine biosynthesis</keyword>
<evidence type="ECO:0000313" key="8">
    <source>
        <dbReference type="EMBL" id="AKM07824.1"/>
    </source>
</evidence>
<comment type="catalytic activity">
    <reaction evidence="7">
        <text>4-(phosphooxy)-L-threonine + NAD(+) = 3-amino-2-oxopropyl phosphate + CO2 + NADH</text>
        <dbReference type="Rhea" id="RHEA:32275"/>
        <dbReference type="ChEBI" id="CHEBI:16526"/>
        <dbReference type="ChEBI" id="CHEBI:57279"/>
        <dbReference type="ChEBI" id="CHEBI:57540"/>
        <dbReference type="ChEBI" id="CHEBI:57945"/>
        <dbReference type="ChEBI" id="CHEBI:58452"/>
        <dbReference type="EC" id="1.1.1.262"/>
    </reaction>
</comment>
<comment type="similarity">
    <text evidence="7">Belongs to the PdxA family.</text>
</comment>
<dbReference type="STRING" id="543877.AM2010_1760"/>
<dbReference type="EC" id="1.1.1.262" evidence="7"/>
<dbReference type="InterPro" id="IPR005255">
    <property type="entry name" value="PdxA_fam"/>
</dbReference>
<dbReference type="EMBL" id="CP011805">
    <property type="protein sequence ID" value="AKM07824.1"/>
    <property type="molecule type" value="Genomic_DNA"/>
</dbReference>
<evidence type="ECO:0000256" key="5">
    <source>
        <dbReference type="ARBA" id="ARBA00023027"/>
    </source>
</evidence>
<dbReference type="Gene3D" id="3.40.718.10">
    <property type="entry name" value="Isopropylmalate Dehydrogenase"/>
    <property type="match status" value="1"/>
</dbReference>
<comment type="pathway">
    <text evidence="7">Cofactor biosynthesis; pyridoxine 5'-phosphate biosynthesis; pyridoxine 5'-phosphate from D-erythrose 4-phosphate: step 4/5.</text>
</comment>
<comment type="subcellular location">
    <subcellularLocation>
        <location evidence="7">Cytoplasm</location>
    </subcellularLocation>
</comment>
<feature type="binding site" evidence="7">
    <location>
        <position position="284"/>
    </location>
    <ligand>
        <name>substrate</name>
    </ligand>
</feature>
<evidence type="ECO:0000313" key="9">
    <source>
        <dbReference type="Proteomes" id="UP000037643"/>
    </source>
</evidence>
<keyword evidence="5 7" id="KW-0520">NAD</keyword>
<evidence type="ECO:0000256" key="7">
    <source>
        <dbReference type="HAMAP-Rule" id="MF_00536"/>
    </source>
</evidence>
<accession>A0A0G3XB35</accession>
<feature type="binding site" evidence="7">
    <location>
        <position position="293"/>
    </location>
    <ligand>
        <name>substrate</name>
    </ligand>
</feature>
<dbReference type="NCBIfam" id="NF003699">
    <property type="entry name" value="PRK05312.1"/>
    <property type="match status" value="1"/>
</dbReference>
<comment type="caution">
    <text evidence="7">Lacks conserved residue(s) required for the propagation of feature annotation.</text>
</comment>
<keyword evidence="2 7" id="KW-0479">Metal-binding</keyword>
<comment type="subunit">
    <text evidence="7">Homodimer.</text>
</comment>
<feature type="binding site" evidence="7">
    <location>
        <position position="302"/>
    </location>
    <ligand>
        <name>substrate</name>
    </ligand>
</feature>
<feature type="binding site" evidence="7">
    <location>
        <position position="276"/>
    </location>
    <ligand>
        <name>a divalent metal cation</name>
        <dbReference type="ChEBI" id="CHEBI:60240"/>
        <note>ligand shared between dimeric partners</note>
    </ligand>
</feature>
<keyword evidence="7" id="KW-0460">Magnesium</keyword>
<comment type="function">
    <text evidence="7">Catalyzes the NAD(P)-dependent oxidation of 4-(phosphooxy)-L-threonine (HTP) into 2-amino-3-oxo-4-(phosphooxy)butyric acid which spontaneously decarboxylates to form 3-amino-2-oxopropyl phosphate (AHAP).</text>
</comment>
<dbReference type="GO" id="GO:0000287">
    <property type="term" value="F:magnesium ion binding"/>
    <property type="evidence" value="ECO:0007669"/>
    <property type="project" value="UniProtKB-UniRule"/>
</dbReference>
<dbReference type="GO" id="GO:0042823">
    <property type="term" value="P:pyridoxal phosphate biosynthetic process"/>
    <property type="evidence" value="ECO:0007669"/>
    <property type="project" value="UniProtKB-UniRule"/>
</dbReference>
<gene>
    <name evidence="7" type="primary">pdxA</name>
    <name evidence="8" type="ORF">AM2010_1760</name>
</gene>
<feature type="binding site" evidence="7">
    <location>
        <position position="176"/>
    </location>
    <ligand>
        <name>a divalent metal cation</name>
        <dbReference type="ChEBI" id="CHEBI:60240"/>
        <note>ligand shared between dimeric partners</note>
    </ligand>
</feature>
<dbReference type="UniPathway" id="UPA00244">
    <property type="reaction ID" value="UER00312"/>
</dbReference>
<dbReference type="GO" id="GO:0005737">
    <property type="term" value="C:cytoplasm"/>
    <property type="evidence" value="ECO:0007669"/>
    <property type="project" value="UniProtKB-SubCell"/>
</dbReference>
<dbReference type="HAMAP" id="MF_00536">
    <property type="entry name" value="PdxA"/>
    <property type="match status" value="1"/>
</dbReference>
<dbReference type="PATRIC" id="fig|543877.4.peg.1784"/>
<dbReference type="Proteomes" id="UP000037643">
    <property type="component" value="Chromosome"/>
</dbReference>
<keyword evidence="9" id="KW-1185">Reference proteome</keyword>
<keyword evidence="3 7" id="KW-0521">NADP</keyword>
<dbReference type="GO" id="GO:0008615">
    <property type="term" value="P:pyridoxine biosynthetic process"/>
    <property type="evidence" value="ECO:0007669"/>
    <property type="project" value="UniProtKB-UniRule"/>
</dbReference>
<feature type="binding site" evidence="7">
    <location>
        <position position="145"/>
    </location>
    <ligand>
        <name>substrate</name>
    </ligand>
</feature>
<dbReference type="Pfam" id="PF04166">
    <property type="entry name" value="PdxA"/>
    <property type="match status" value="1"/>
</dbReference>
<reference evidence="8 9" key="1">
    <citation type="submission" date="2015-06" db="EMBL/GenBank/DDBJ databases">
        <authorList>
            <person name="Kim K.M."/>
        </authorList>
    </citation>
    <scope>NUCLEOTIDE SEQUENCE [LARGE SCALE GENOMIC DNA]</scope>
    <source>
        <strain evidence="8 9">KCTC 22370</strain>
    </source>
</reference>
<evidence type="ECO:0000256" key="2">
    <source>
        <dbReference type="ARBA" id="ARBA00022723"/>
    </source>
</evidence>
<dbReference type="SUPFAM" id="SSF53659">
    <property type="entry name" value="Isocitrate/Isopropylmalate dehydrogenase-like"/>
    <property type="match status" value="1"/>
</dbReference>
<organism evidence="8 9">
    <name type="scientific">Pelagerythrobacter marensis</name>
    <dbReference type="NCBI Taxonomy" id="543877"/>
    <lineage>
        <taxon>Bacteria</taxon>
        <taxon>Pseudomonadati</taxon>
        <taxon>Pseudomonadota</taxon>
        <taxon>Alphaproteobacteria</taxon>
        <taxon>Sphingomonadales</taxon>
        <taxon>Erythrobacteraceae</taxon>
        <taxon>Pelagerythrobacter</taxon>
    </lineage>
</organism>
<name>A0A0G3XB35_9SPHN</name>
<protein>
    <recommendedName>
        <fullName evidence="7">4-hydroxythreonine-4-phosphate dehydrogenase</fullName>
        <ecNumber evidence="7">1.1.1.262</ecNumber>
    </recommendedName>
    <alternativeName>
        <fullName evidence="7">4-(phosphohydroxy)-L-threonine dehydrogenase</fullName>
    </alternativeName>
</protein>
<proteinExistence type="inferred from homology"/>
<dbReference type="PANTHER" id="PTHR30004">
    <property type="entry name" value="4-HYDROXYTHREONINE-4-PHOSPHATE DEHYDROGENASE"/>
    <property type="match status" value="1"/>
</dbReference>